<proteinExistence type="predicted"/>
<dbReference type="Proteomes" id="UP000199754">
    <property type="component" value="Chromosome"/>
</dbReference>
<keyword evidence="2" id="KW-0472">Membrane</keyword>
<evidence type="ECO:0000256" key="3">
    <source>
        <dbReference type="SAM" id="SignalP"/>
    </source>
</evidence>
<dbReference type="OrthoDB" id="9810918at2"/>
<organism evidence="5 6">
    <name type="scientific">Pseudosulfitobacter pseudonitzschiae</name>
    <dbReference type="NCBI Taxonomy" id="1402135"/>
    <lineage>
        <taxon>Bacteria</taxon>
        <taxon>Pseudomonadati</taxon>
        <taxon>Pseudomonadota</taxon>
        <taxon>Alphaproteobacteria</taxon>
        <taxon>Rhodobacterales</taxon>
        <taxon>Roseobacteraceae</taxon>
        <taxon>Pseudosulfitobacter</taxon>
    </lineage>
</organism>
<evidence type="ECO:0000256" key="2">
    <source>
        <dbReference type="SAM" id="Phobius"/>
    </source>
</evidence>
<feature type="region of interest" description="Disordered" evidence="1">
    <location>
        <begin position="262"/>
        <end position="284"/>
    </location>
</feature>
<dbReference type="RefSeq" id="WP_089420457.1">
    <property type="nucleotide sequence ID" value="NZ_CP022415.1"/>
</dbReference>
<accession>A0A221K0X7</accession>
<evidence type="ECO:0000256" key="1">
    <source>
        <dbReference type="SAM" id="MobiDB-lite"/>
    </source>
</evidence>
<dbReference type="KEGG" id="spse:SULPSESMR1_01754"/>
<protein>
    <submittedName>
        <fullName evidence="5">TPM domain protein</fullName>
    </submittedName>
</protein>
<dbReference type="Gene3D" id="3.10.310.50">
    <property type="match status" value="1"/>
</dbReference>
<evidence type="ECO:0000259" key="4">
    <source>
        <dbReference type="Pfam" id="PF04536"/>
    </source>
</evidence>
<dbReference type="InterPro" id="IPR007621">
    <property type="entry name" value="TPM_dom"/>
</dbReference>
<feature type="chain" id="PRO_5012239828" evidence="3">
    <location>
        <begin position="20"/>
        <end position="284"/>
    </location>
</feature>
<gene>
    <name evidence="5" type="ORF">SULPSESMR1_01754</name>
</gene>
<dbReference type="STRING" id="1402135.SAMN05444149_101421"/>
<keyword evidence="6" id="KW-1185">Reference proteome</keyword>
<keyword evidence="3" id="KW-0732">Signal</keyword>
<keyword evidence="2" id="KW-1133">Transmembrane helix</keyword>
<feature type="transmembrane region" description="Helical" evidence="2">
    <location>
        <begin position="180"/>
        <end position="196"/>
    </location>
</feature>
<evidence type="ECO:0000313" key="5">
    <source>
        <dbReference type="EMBL" id="ASM72563.1"/>
    </source>
</evidence>
<feature type="compositionally biased region" description="Gly residues" evidence="1">
    <location>
        <begin position="270"/>
        <end position="284"/>
    </location>
</feature>
<dbReference type="AlphaFoldDB" id="A0A221K0X7"/>
<dbReference type="Pfam" id="PF04536">
    <property type="entry name" value="TPM_phosphatase"/>
    <property type="match status" value="1"/>
</dbReference>
<feature type="signal peptide" evidence="3">
    <location>
        <begin position="1"/>
        <end position="19"/>
    </location>
</feature>
<keyword evidence="2" id="KW-0812">Transmembrane</keyword>
<dbReference type="PANTHER" id="PTHR30373">
    <property type="entry name" value="UPF0603 PROTEIN YGCG"/>
    <property type="match status" value="1"/>
</dbReference>
<dbReference type="PANTHER" id="PTHR30373:SF2">
    <property type="entry name" value="UPF0603 PROTEIN YGCG"/>
    <property type="match status" value="1"/>
</dbReference>
<name>A0A221K0X7_9RHOB</name>
<dbReference type="EMBL" id="CP022415">
    <property type="protein sequence ID" value="ASM72563.1"/>
    <property type="molecule type" value="Genomic_DNA"/>
</dbReference>
<evidence type="ECO:0000313" key="6">
    <source>
        <dbReference type="Proteomes" id="UP000199754"/>
    </source>
</evidence>
<feature type="domain" description="TPM" evidence="4">
    <location>
        <begin position="30"/>
        <end position="156"/>
    </location>
</feature>
<sequence>MKRIVATLALVLWPALASAQFYPDYNSITVNDFADILPDDTEAAISAQLDALRDDTGIEMTVVTLTRQETYDPDSTLEQFATGLFNHWGVGNAERNDGIMVLVLPEDRAMRLELGAGFGDGWNDVADAVVQDAFLPGFRDGDYPAGIAQGVSATIDVIARPFAANTPPPEPAAPAEGGGGLWWLSIIPLGLVALIFQGKIRLKLRKCPSCGTRGSLQIKDRTIDAATRTSKGKKERTTSCSNCDFGDTAIIMVPMLSATRSSSSSSSSSFGGGSSSGGGASGKW</sequence>
<reference evidence="5 6" key="1">
    <citation type="submission" date="2017-07" db="EMBL/GenBank/DDBJ databases">
        <title>Genome Sequence of Sulfitobacter pseudonitzschiae Strain SMR1 Isolated from a culture of the Diatom Skeletonema marinoi.</title>
        <authorList>
            <person name="Topel M."/>
            <person name="Pinder M.I.M."/>
            <person name="Johansson O.N."/>
            <person name="Kourtchenko O."/>
            <person name="Godhe A."/>
            <person name="Clarke A.K."/>
        </authorList>
    </citation>
    <scope>NUCLEOTIDE SEQUENCE [LARGE SCALE GENOMIC DNA]</scope>
    <source>
        <strain evidence="5 6">SMR1</strain>
    </source>
</reference>